<evidence type="ECO:0000313" key="5">
    <source>
        <dbReference type="Proteomes" id="UP000053467"/>
    </source>
</evidence>
<evidence type="ECO:0000313" key="4">
    <source>
        <dbReference type="EMBL" id="KUK85842.1"/>
    </source>
</evidence>
<dbReference type="Gene3D" id="3.40.50.1100">
    <property type="match status" value="2"/>
</dbReference>
<accession>A0A117M5R6</accession>
<dbReference type="InterPro" id="IPR036052">
    <property type="entry name" value="TrpB-like_PALP_sf"/>
</dbReference>
<evidence type="ECO:0000256" key="2">
    <source>
        <dbReference type="ARBA" id="ARBA00022898"/>
    </source>
</evidence>
<dbReference type="PANTHER" id="PTHR10314">
    <property type="entry name" value="CYSTATHIONINE BETA-SYNTHASE"/>
    <property type="match status" value="1"/>
</dbReference>
<dbReference type="Proteomes" id="UP000053467">
    <property type="component" value="Unassembled WGS sequence"/>
</dbReference>
<reference evidence="5" key="1">
    <citation type="journal article" date="2015" name="MBio">
        <title>Genome-Resolved Metagenomic Analysis Reveals Roles for Candidate Phyla and Other Microbial Community Members in Biogeochemical Transformations in Oil Reservoirs.</title>
        <authorList>
            <person name="Hu P."/>
            <person name="Tom L."/>
            <person name="Singh A."/>
            <person name="Thomas B.C."/>
            <person name="Baker B.J."/>
            <person name="Piceno Y.M."/>
            <person name="Andersen G.L."/>
            <person name="Banfield J.F."/>
        </authorList>
    </citation>
    <scope>NUCLEOTIDE SEQUENCE [LARGE SCALE GENOMIC DNA]</scope>
</reference>
<dbReference type="GO" id="GO:1901605">
    <property type="term" value="P:alpha-amino acid metabolic process"/>
    <property type="evidence" value="ECO:0007669"/>
    <property type="project" value="UniProtKB-ARBA"/>
</dbReference>
<evidence type="ECO:0000256" key="1">
    <source>
        <dbReference type="ARBA" id="ARBA00001933"/>
    </source>
</evidence>
<dbReference type="AlphaFoldDB" id="A0A117M5R6"/>
<comment type="caution">
    <text evidence="4">The sequence shown here is derived from an EMBL/GenBank/DDBJ whole genome shotgun (WGS) entry which is preliminary data.</text>
</comment>
<comment type="cofactor">
    <cofactor evidence="1">
        <name>pyridoxal 5'-phosphate</name>
        <dbReference type="ChEBI" id="CHEBI:597326"/>
    </cofactor>
</comment>
<dbReference type="InterPro" id="IPR001926">
    <property type="entry name" value="TrpB-like_PALP"/>
</dbReference>
<keyword evidence="2" id="KW-0663">Pyridoxal phosphate</keyword>
<organism evidence="4 5">
    <name type="scientific">candidate division TA06 bacterium 34_109</name>
    <dbReference type="NCBI Taxonomy" id="1635277"/>
    <lineage>
        <taxon>Bacteria</taxon>
        <taxon>Bacteria division TA06</taxon>
    </lineage>
</organism>
<dbReference type="InterPro" id="IPR050214">
    <property type="entry name" value="Cys_Synth/Cystath_Beta-Synth"/>
</dbReference>
<feature type="domain" description="Tryptophan synthase beta chain-like PALP" evidence="3">
    <location>
        <begin position="102"/>
        <end position="324"/>
    </location>
</feature>
<gene>
    <name evidence="4" type="ORF">XE03_1862</name>
</gene>
<evidence type="ECO:0000259" key="3">
    <source>
        <dbReference type="Pfam" id="PF00291"/>
    </source>
</evidence>
<dbReference type="SUPFAM" id="SSF53686">
    <property type="entry name" value="Tryptophan synthase beta subunit-like PLP-dependent enzymes"/>
    <property type="match status" value="1"/>
</dbReference>
<dbReference type="Pfam" id="PF00291">
    <property type="entry name" value="PALP"/>
    <property type="match status" value="1"/>
</dbReference>
<proteinExistence type="predicted"/>
<dbReference type="PATRIC" id="fig|1635277.3.peg.1996"/>
<name>A0A117M5R6_UNCT6</name>
<dbReference type="EMBL" id="LGGX01000039">
    <property type="protein sequence ID" value="KUK85842.1"/>
    <property type="molecule type" value="Genomic_DNA"/>
</dbReference>
<protein>
    <submittedName>
        <fullName evidence="4">Pyridoxal-5'-phosphate-dependent protein beta subunit</fullName>
    </submittedName>
</protein>
<sequence length="488" mass="55657">MIDLTIHEEQLQRTVTRARERNIVIPTFKQMKNPELIPEKIKNKLKEIGLWDINSYNLFRITWKNQPVKTGGLFDGVNFLELPKKLTGVKARIMGLVGKWFPTGAHKVGATFGCLVPRLVTGQFDPTYQKAVWPSTGNYCRGGAYNAALLSCQSIAILPEGMSRERFEWLVQMAGEVIATPGTESNVKEIFDKTWELKKTRDNVVIFNQFEEFGNYLWHYEVTGQAIKEVLEQVMDSKEHFAGIVLTTGSAGTLGCGDYLKEIFPTSKIAAGEALQCPTLLANGYGAHRIEGIGDKHVPWIHNVKNTDMVIAIDDRNAMGLIRLFNEPAGKSYLDKIGIEDSIIEQLPLLGISSVANLLMAIKFAKYYELTEKDIVFTVFTDSMELYESRLKEGETEFGTYSINDAAIDYHTNIKAISTDYMQELTYYDRKRIHNLKYFTWVEQQGKNLEELNAQWYDYDHYWGSIRHQVDKIDELINEFNKKVGLLN</sequence>